<dbReference type="EMBL" id="SAUN01000001">
    <property type="protein sequence ID" value="RVX46424.1"/>
    <property type="molecule type" value="Genomic_DNA"/>
</dbReference>
<reference evidence="1 2" key="1">
    <citation type="submission" date="2019-01" db="EMBL/GenBank/DDBJ databases">
        <title>Sequencing the genomes of 1000 actinobacteria strains.</title>
        <authorList>
            <person name="Klenk H.-P."/>
        </authorList>
    </citation>
    <scope>NUCLEOTIDE SEQUENCE [LARGE SCALE GENOMIC DNA]</scope>
    <source>
        <strain evidence="1 2">DSM 43925</strain>
    </source>
</reference>
<keyword evidence="1" id="KW-0238">DNA-binding</keyword>
<dbReference type="Proteomes" id="UP000284824">
    <property type="component" value="Unassembled WGS sequence"/>
</dbReference>
<dbReference type="Pfam" id="PF06224">
    <property type="entry name" value="AlkZ-like"/>
    <property type="match status" value="1"/>
</dbReference>
<sequence>MTQLLSRRGLNRATLARQFLLERVELPALEAIEHLAGMQSQAPLAPYVGLWTRLAGFRTAELSALTVQRAAVRAQLMRNTVHLVSARDCLSWHRLFESVHSRDFAAHFGGRLNGVDQAELLGHARTILDDKPRTRAELGQALAKRWPDIDPKVLAYAATHHLAVVQVPPRGMWGQSGRAEWSTIETFLGRRPSPESQAEDLVRRYLNGYGPASVADAQRWSGLTRLREIIERLDLVRFRDEEGRELFDLPNAPRPDPDTPAPPRFLPEYDNLLLSHADRSRVITDNRQVPLPPGNGARTGTLLVDGIWRGIWSLRAGEIHVEPFTPLSSAERDAVEPEAEMLRRFLDSRTA</sequence>
<dbReference type="InterPro" id="IPR009351">
    <property type="entry name" value="AlkZ-like"/>
</dbReference>
<organism evidence="1 2">
    <name type="scientific">Nonomuraea polychroma</name>
    <dbReference type="NCBI Taxonomy" id="46176"/>
    <lineage>
        <taxon>Bacteria</taxon>
        <taxon>Bacillati</taxon>
        <taxon>Actinomycetota</taxon>
        <taxon>Actinomycetes</taxon>
        <taxon>Streptosporangiales</taxon>
        <taxon>Streptosporangiaceae</taxon>
        <taxon>Nonomuraea</taxon>
    </lineage>
</organism>
<keyword evidence="2" id="KW-1185">Reference proteome</keyword>
<gene>
    <name evidence="1" type="ORF">EDD27_9304</name>
</gene>
<name>A0A438ML01_9ACTN</name>
<accession>A0A438ML01</accession>
<dbReference type="PANTHER" id="PTHR38479">
    <property type="entry name" value="LMO0824 PROTEIN"/>
    <property type="match status" value="1"/>
</dbReference>
<comment type="caution">
    <text evidence="1">The sequence shown here is derived from an EMBL/GenBank/DDBJ whole genome shotgun (WGS) entry which is preliminary data.</text>
</comment>
<protein>
    <submittedName>
        <fullName evidence="1">Winged helix DNA-binding protein</fullName>
    </submittedName>
</protein>
<dbReference type="AlphaFoldDB" id="A0A438ML01"/>
<dbReference type="RefSeq" id="WP_206641950.1">
    <property type="nucleotide sequence ID" value="NZ_SAUN01000001.1"/>
</dbReference>
<evidence type="ECO:0000313" key="1">
    <source>
        <dbReference type="EMBL" id="RVX46424.1"/>
    </source>
</evidence>
<proteinExistence type="predicted"/>
<dbReference type="PANTHER" id="PTHR38479:SF2">
    <property type="entry name" value="WINGED HELIX DNA-BINDING DOMAIN-CONTAINING PROTEIN"/>
    <property type="match status" value="1"/>
</dbReference>
<dbReference type="GO" id="GO:0003677">
    <property type="term" value="F:DNA binding"/>
    <property type="evidence" value="ECO:0007669"/>
    <property type="project" value="UniProtKB-KW"/>
</dbReference>
<evidence type="ECO:0000313" key="2">
    <source>
        <dbReference type="Proteomes" id="UP000284824"/>
    </source>
</evidence>